<evidence type="ECO:0000256" key="5">
    <source>
        <dbReference type="ARBA" id="ARBA00022448"/>
    </source>
</evidence>
<dbReference type="GO" id="GO:0005506">
    <property type="term" value="F:iron ion binding"/>
    <property type="evidence" value="ECO:0007669"/>
    <property type="project" value="UniProtKB-UniRule"/>
</dbReference>
<keyword evidence="8 9" id="KW-0408">Iron</keyword>
<evidence type="ECO:0000313" key="12">
    <source>
        <dbReference type="Proteomes" id="UP000248330"/>
    </source>
</evidence>
<dbReference type="PANTHER" id="PTHR47627">
    <property type="entry name" value="RUBREDOXIN"/>
    <property type="match status" value="1"/>
</dbReference>
<comment type="pathway">
    <text evidence="3">Hydrocarbon metabolism; alkane degradation.</text>
</comment>
<dbReference type="FunFam" id="2.20.28.10:FF:000001">
    <property type="entry name" value="Rubredoxin"/>
    <property type="match status" value="1"/>
</dbReference>
<keyword evidence="12" id="KW-1185">Reference proteome</keyword>
<proteinExistence type="inferred from homology"/>
<dbReference type="InterPro" id="IPR018527">
    <property type="entry name" value="Rubredoxin_Fe_BS"/>
</dbReference>
<organism evidence="11 12">
    <name type="scientific">Sinimarinibacterium flocculans</name>
    <dbReference type="NCBI Taxonomy" id="985250"/>
    <lineage>
        <taxon>Bacteria</taxon>
        <taxon>Pseudomonadati</taxon>
        <taxon>Pseudomonadota</taxon>
        <taxon>Gammaproteobacteria</taxon>
        <taxon>Nevskiales</taxon>
        <taxon>Nevskiaceae</taxon>
        <taxon>Sinimarinibacterium</taxon>
    </lineage>
</organism>
<accession>A0A318EFQ4</accession>
<dbReference type="SUPFAM" id="SSF57802">
    <property type="entry name" value="Rubredoxin-like"/>
    <property type="match status" value="1"/>
</dbReference>
<dbReference type="PANTHER" id="PTHR47627:SF1">
    <property type="entry name" value="RUBREDOXIN-1-RELATED"/>
    <property type="match status" value="1"/>
</dbReference>
<dbReference type="InterPro" id="IPR024935">
    <property type="entry name" value="Rubredoxin_dom"/>
</dbReference>
<dbReference type="Gene3D" id="2.20.28.10">
    <property type="match status" value="1"/>
</dbReference>
<reference evidence="11 12" key="1">
    <citation type="submission" date="2018-04" db="EMBL/GenBank/DDBJ databases">
        <title>Genomic Encyclopedia of Type Strains, Phase IV (KMG-IV): sequencing the most valuable type-strain genomes for metagenomic binning, comparative biology and taxonomic classification.</title>
        <authorList>
            <person name="Goeker M."/>
        </authorList>
    </citation>
    <scope>NUCLEOTIDE SEQUENCE [LARGE SCALE GENOMIC DNA]</scope>
    <source>
        <strain evidence="11 12">DSM 104150</strain>
    </source>
</reference>
<evidence type="ECO:0000313" key="11">
    <source>
        <dbReference type="EMBL" id="PXV70504.1"/>
    </source>
</evidence>
<dbReference type="GO" id="GO:0043448">
    <property type="term" value="P:alkane catabolic process"/>
    <property type="evidence" value="ECO:0007669"/>
    <property type="project" value="TreeGrafter"/>
</dbReference>
<comment type="function">
    <text evidence="2">Involved in the hydrocarbon hydroxylating system, which transfers electrons from NADH to rubredoxin reductase and then through rubredoxin to alkane 1 monooxygenase.</text>
</comment>
<comment type="cofactor">
    <cofactor evidence="1 9">
        <name>Fe(3+)</name>
        <dbReference type="ChEBI" id="CHEBI:29034"/>
    </cofactor>
</comment>
<feature type="domain" description="Rubredoxin-like" evidence="10">
    <location>
        <begin position="13"/>
        <end position="64"/>
    </location>
</feature>
<keyword evidence="5" id="KW-0813">Transport</keyword>
<evidence type="ECO:0000256" key="6">
    <source>
        <dbReference type="ARBA" id="ARBA00022723"/>
    </source>
</evidence>
<dbReference type="PROSITE" id="PS00202">
    <property type="entry name" value="RUBREDOXIN"/>
    <property type="match status" value="1"/>
</dbReference>
<keyword evidence="6 9" id="KW-0479">Metal-binding</keyword>
<evidence type="ECO:0000256" key="1">
    <source>
        <dbReference type="ARBA" id="ARBA00001965"/>
    </source>
</evidence>
<dbReference type="CDD" id="cd00730">
    <property type="entry name" value="rubredoxin"/>
    <property type="match status" value="1"/>
</dbReference>
<dbReference type="AlphaFoldDB" id="A0A318EFQ4"/>
<evidence type="ECO:0000259" key="10">
    <source>
        <dbReference type="PROSITE" id="PS50903"/>
    </source>
</evidence>
<dbReference type="InterPro" id="IPR024934">
    <property type="entry name" value="Rubredoxin-like_dom"/>
</dbReference>
<dbReference type="Pfam" id="PF00301">
    <property type="entry name" value="Rubredoxin"/>
    <property type="match status" value="1"/>
</dbReference>
<evidence type="ECO:0000256" key="9">
    <source>
        <dbReference type="RuleBase" id="RU003820"/>
    </source>
</evidence>
<dbReference type="InterPro" id="IPR050526">
    <property type="entry name" value="Rubredoxin_ET"/>
</dbReference>
<keyword evidence="7 9" id="KW-0249">Electron transport</keyword>
<dbReference type="PRINTS" id="PR00163">
    <property type="entry name" value="RUBREDOXIN"/>
</dbReference>
<dbReference type="GO" id="GO:0009055">
    <property type="term" value="F:electron transfer activity"/>
    <property type="evidence" value="ECO:0007669"/>
    <property type="project" value="TreeGrafter"/>
</dbReference>
<evidence type="ECO:0000256" key="3">
    <source>
        <dbReference type="ARBA" id="ARBA00004933"/>
    </source>
</evidence>
<protein>
    <recommendedName>
        <fullName evidence="9">Rubredoxin</fullName>
    </recommendedName>
</protein>
<dbReference type="Proteomes" id="UP000248330">
    <property type="component" value="Unassembled WGS sequence"/>
</dbReference>
<evidence type="ECO:0000256" key="8">
    <source>
        <dbReference type="ARBA" id="ARBA00023004"/>
    </source>
</evidence>
<evidence type="ECO:0000256" key="2">
    <source>
        <dbReference type="ARBA" id="ARBA00002792"/>
    </source>
</evidence>
<gene>
    <name evidence="11" type="ORF">C8D93_102363</name>
</gene>
<comment type="similarity">
    <text evidence="4 9">Belongs to the rubredoxin family.</text>
</comment>
<dbReference type="EMBL" id="QICN01000002">
    <property type="protein sequence ID" value="PXV70504.1"/>
    <property type="molecule type" value="Genomic_DNA"/>
</dbReference>
<name>A0A318EFQ4_9GAMM</name>
<comment type="caution">
    <text evidence="11">The sequence shown here is derived from an EMBL/GenBank/DDBJ whole genome shotgun (WGS) entry which is preliminary data.</text>
</comment>
<dbReference type="PROSITE" id="PS50903">
    <property type="entry name" value="RUBREDOXIN_LIKE"/>
    <property type="match status" value="1"/>
</dbReference>
<evidence type="ECO:0000256" key="7">
    <source>
        <dbReference type="ARBA" id="ARBA00022982"/>
    </source>
</evidence>
<sequence length="65" mass="7272">MLRPEIRRGSPAVARYECVICGHIYDEDLGDPETGIAPGTRWEDIPDDWMCPDCGAGKDSYEKIT</sequence>
<evidence type="ECO:0000256" key="4">
    <source>
        <dbReference type="ARBA" id="ARBA00005337"/>
    </source>
</evidence>